<proteinExistence type="predicted"/>
<reference evidence="1 2" key="1">
    <citation type="journal article" date="2013" name="Genome Announc.">
        <title>Draft Genome Sequence of a Hexachlorocyclohexane-Degrading Bacterium, Sphingobium baderi Strain LL03T.</title>
        <authorList>
            <person name="Kaur J."/>
            <person name="Verma H."/>
            <person name="Tripathi C."/>
            <person name="Khurana J.P."/>
            <person name="Lal R."/>
        </authorList>
    </citation>
    <scope>NUCLEOTIDE SEQUENCE [LARGE SCALE GENOMIC DNA]</scope>
    <source>
        <strain evidence="1 2">LL03</strain>
    </source>
</reference>
<keyword evidence="2" id="KW-1185">Reference proteome</keyword>
<protein>
    <submittedName>
        <fullName evidence="1">Uncharacterized protein</fullName>
    </submittedName>
</protein>
<name>T0GKT1_9SPHN</name>
<gene>
    <name evidence="1" type="ORF">L485_04100</name>
</gene>
<dbReference type="eggNOG" id="ENOG502ZNVC">
    <property type="taxonomic scope" value="Bacteria"/>
</dbReference>
<comment type="caution">
    <text evidence="1">The sequence shown here is derived from an EMBL/GenBank/DDBJ whole genome shotgun (WGS) entry which is preliminary data.</text>
</comment>
<dbReference type="Proteomes" id="UP000015524">
    <property type="component" value="Unassembled WGS sequence"/>
</dbReference>
<organism evidence="1 2">
    <name type="scientific">Sphingobium baderi LL03</name>
    <dbReference type="NCBI Taxonomy" id="1114964"/>
    <lineage>
        <taxon>Bacteria</taxon>
        <taxon>Pseudomonadati</taxon>
        <taxon>Pseudomonadota</taxon>
        <taxon>Alphaproteobacteria</taxon>
        <taxon>Sphingomonadales</taxon>
        <taxon>Sphingomonadaceae</taxon>
        <taxon>Sphingobium</taxon>
    </lineage>
</organism>
<dbReference type="OrthoDB" id="7595325at2"/>
<sequence>MPARDRSATPAASWFPRGYALLYHSGETNHCPGCGQRHWIIGRMMAQCARCDTALPLDEVHGVGYAPRFINGRRETDADALFNSPLLEN</sequence>
<accession>T0GKT1</accession>
<evidence type="ECO:0000313" key="2">
    <source>
        <dbReference type="Proteomes" id="UP000015524"/>
    </source>
</evidence>
<dbReference type="AlphaFoldDB" id="T0GKT1"/>
<evidence type="ECO:0000313" key="1">
    <source>
        <dbReference type="EMBL" id="EQB04406.1"/>
    </source>
</evidence>
<dbReference type="PATRIC" id="fig|1114964.3.peg.782"/>
<dbReference type="EMBL" id="ATIB01000034">
    <property type="protein sequence ID" value="EQB04406.1"/>
    <property type="molecule type" value="Genomic_DNA"/>
</dbReference>